<gene>
    <name evidence="1" type="ORF">VNO77_44011</name>
</gene>
<organism evidence="1 2">
    <name type="scientific">Canavalia gladiata</name>
    <name type="common">Sword bean</name>
    <name type="synonym">Dolichos gladiatus</name>
    <dbReference type="NCBI Taxonomy" id="3824"/>
    <lineage>
        <taxon>Eukaryota</taxon>
        <taxon>Viridiplantae</taxon>
        <taxon>Streptophyta</taxon>
        <taxon>Embryophyta</taxon>
        <taxon>Tracheophyta</taxon>
        <taxon>Spermatophyta</taxon>
        <taxon>Magnoliopsida</taxon>
        <taxon>eudicotyledons</taxon>
        <taxon>Gunneridae</taxon>
        <taxon>Pentapetalae</taxon>
        <taxon>rosids</taxon>
        <taxon>fabids</taxon>
        <taxon>Fabales</taxon>
        <taxon>Fabaceae</taxon>
        <taxon>Papilionoideae</taxon>
        <taxon>50 kb inversion clade</taxon>
        <taxon>NPAAA clade</taxon>
        <taxon>indigoferoid/millettioid clade</taxon>
        <taxon>Phaseoleae</taxon>
        <taxon>Canavalia</taxon>
    </lineage>
</organism>
<dbReference type="Proteomes" id="UP001367508">
    <property type="component" value="Unassembled WGS sequence"/>
</dbReference>
<protein>
    <submittedName>
        <fullName evidence="1">Uncharacterized protein</fullName>
    </submittedName>
</protein>
<keyword evidence="2" id="KW-1185">Reference proteome</keyword>
<evidence type="ECO:0000313" key="1">
    <source>
        <dbReference type="EMBL" id="KAK7306091.1"/>
    </source>
</evidence>
<reference evidence="1 2" key="1">
    <citation type="submission" date="2024-01" db="EMBL/GenBank/DDBJ databases">
        <title>The genomes of 5 underutilized Papilionoideae crops provide insights into root nodulation and disease resistanc.</title>
        <authorList>
            <person name="Jiang F."/>
        </authorList>
    </citation>
    <scope>NUCLEOTIDE SEQUENCE [LARGE SCALE GENOMIC DNA]</scope>
    <source>
        <strain evidence="1">LVBAO_FW01</strain>
        <tissue evidence="1">Leaves</tissue>
    </source>
</reference>
<sequence>MGVVVAYNGPVTGEHEGGSTKLEGLLVDLSPAMLVSIVSPSAGASIRGPDSKFVLYAQPSSNIFSTLVPSWQAQVSHIQEDIRTLMACTWSVSLRPLFLHHDLGFDGPFLLKTEHP</sequence>
<name>A0AAN9JXS5_CANGL</name>
<dbReference type="AlphaFoldDB" id="A0AAN9JXS5"/>
<comment type="caution">
    <text evidence="1">The sequence shown here is derived from an EMBL/GenBank/DDBJ whole genome shotgun (WGS) entry which is preliminary data.</text>
</comment>
<proteinExistence type="predicted"/>
<dbReference type="EMBL" id="JAYMYQ010000011">
    <property type="protein sequence ID" value="KAK7306091.1"/>
    <property type="molecule type" value="Genomic_DNA"/>
</dbReference>
<evidence type="ECO:0000313" key="2">
    <source>
        <dbReference type="Proteomes" id="UP001367508"/>
    </source>
</evidence>
<accession>A0AAN9JXS5</accession>